<dbReference type="GO" id="GO:0033572">
    <property type="term" value="P:transferrin transport"/>
    <property type="evidence" value="ECO:0007669"/>
    <property type="project" value="UniProtKB-UniRule"/>
</dbReference>
<dbReference type="FunFam" id="1.20.930.40:FF:000002">
    <property type="entry name" value="Transferrin receptor protein 1"/>
    <property type="match status" value="1"/>
</dbReference>
<sequence length="783" mass="87750">MDQARSTISKIFNGEPRSYTRFNLTQNMEGENSQVEMKLSSDIDEETGNSVGDHFSQNHNQNQNGTWSQKHIQEMYLCNARRTPRNLCFMVTTTLLIFIIGYLIGYLAHNKQDKQAPNCPEHIVSDKQDEETRVYSEPELDWDGIKELLKQKLSPNRFDSVFKEFSKESHEAGSDNDRALALQIKARFQQYRMKPWTDDHFVKLQNLPASGTNKITIGEKKLEPRGYAAYSANGVRQGRLVYAHFGKENDFILLKQMGVNLTGSVALVRAGKLSFAEKVANAAKHQVVAILIYPDPAEYSLQPNTELYGHVHLGSGDPYTPGFPSFNHTQFPPVQSSGLPSILAQTISANAAAQLFRNMNGKNSPPNWDEGRLMGVTYNLGGDNDTVTVEVNNSLVEKMIHNVFGIIKGFVDPDRYVVIGAQRDSWGPGFTKATVGTSIMMELARAISEMVANNGFKPRRSIIFASWTAGEYGNVGATEWLEGYLTTLNLKAVSYINLDGIIRGKKTFQASGSPLLQSLLANTLKEMKSLIQSSDLSNVDFQTENLKPMKVDDAAYPFVAFSGIPSISLFFTDDRNGDIDYQYFGTVEDTREKLDSITFRTSQMAEIAAQIAGNMALRLVHDRLLSLDISKYNSQIRAFVIQINRLLWQQQKSGNIPKTLTSQWLISAAGSFSRASHNLISDIQNSDLEDVEMCRIINDRIMRVEHNLLSPYVSPKDTPFRHIVLGSGSHTLSDLVDHLKKLNQGPQYFDGDWFRNQFALATWTIQGCANALSGEVWEKDNQI</sequence>
<dbReference type="Pfam" id="PF04253">
    <property type="entry name" value="TFR_dimer"/>
    <property type="match status" value="1"/>
</dbReference>
<comment type="function">
    <text evidence="10">Cellular uptake of iron occurs via receptor-mediated endocytosis of ligand-occupied transferrin receptor into specialized endosomes. Endosomal acidification leads to iron release. The apotransferrin-receptor complex is then recycled to the cell surface with a return to neutral pH and the concomitant loss of affinity of apotransferrin for its receptor. Transferrin receptor is necessary for development of erythrocytes and the nervous system. Acts as a lipid sensor that regulates mitochondrial fusion by regulating activation of the JNK pathway.</text>
</comment>
<dbReference type="Ensembl" id="ENSPKIT00000016003.1">
    <property type="protein sequence ID" value="ENSPKIP00000035077.1"/>
    <property type="gene ID" value="ENSPKIG00000014140.1"/>
</dbReference>
<keyword evidence="4" id="KW-0735">Signal-anchor</keyword>
<keyword evidence="7" id="KW-1015">Disulfide bond</keyword>
<dbReference type="SUPFAM" id="SSF53187">
    <property type="entry name" value="Zn-dependent exopeptidases"/>
    <property type="match status" value="1"/>
</dbReference>
<dbReference type="GO" id="GO:0030218">
    <property type="term" value="P:erythrocyte differentiation"/>
    <property type="evidence" value="ECO:0007669"/>
    <property type="project" value="Ensembl"/>
</dbReference>
<comment type="subunit">
    <text evidence="10">Homodimer; disulfide-linked.</text>
</comment>
<evidence type="ECO:0000256" key="4">
    <source>
        <dbReference type="ARBA" id="ARBA00022968"/>
    </source>
</evidence>
<proteinExistence type="inferred from homology"/>
<dbReference type="GeneID" id="111847402"/>
<dbReference type="PANTHER" id="PTHR10404">
    <property type="entry name" value="N-ACETYLATED-ALPHA-LINKED ACIDIC DIPEPTIDASE"/>
    <property type="match status" value="1"/>
</dbReference>
<evidence type="ECO:0000256" key="2">
    <source>
        <dbReference type="ARBA" id="ARBA00022475"/>
    </source>
</evidence>
<dbReference type="FunFam" id="3.50.30.30:FF:000010">
    <property type="entry name" value="Transferrin receptor protein 1"/>
    <property type="match status" value="1"/>
</dbReference>
<dbReference type="InterPro" id="IPR039373">
    <property type="entry name" value="Peptidase_M28B"/>
</dbReference>
<evidence type="ECO:0000256" key="9">
    <source>
        <dbReference type="ARBA" id="ARBA00023180"/>
    </source>
</evidence>
<dbReference type="GO" id="GO:0006879">
    <property type="term" value="P:intracellular iron ion homeostasis"/>
    <property type="evidence" value="ECO:0007669"/>
    <property type="project" value="UniProtKB-UniRule"/>
</dbReference>
<dbReference type="Gene3D" id="3.40.630.10">
    <property type="entry name" value="Zn peptidases"/>
    <property type="match status" value="1"/>
</dbReference>
<dbReference type="SUPFAM" id="SSF47672">
    <property type="entry name" value="Transferrin receptor-like dimerisation domain"/>
    <property type="match status" value="1"/>
</dbReference>
<dbReference type="InterPro" id="IPR003137">
    <property type="entry name" value="PA_domain"/>
</dbReference>
<dbReference type="Ensembl" id="ENSPKIT00000015966.1">
    <property type="protein sequence ID" value="ENSPKIP00000035041.1"/>
    <property type="gene ID" value="ENSPKIG00000014140.1"/>
</dbReference>
<dbReference type="Pfam" id="PF04389">
    <property type="entry name" value="Peptidase_M28"/>
    <property type="match status" value="1"/>
</dbReference>
<protein>
    <recommendedName>
        <fullName evidence="10">Transferrin receptor protein 1</fullName>
    </recommendedName>
</protein>
<dbReference type="CTD" id="494478"/>
<dbReference type="Proteomes" id="UP000261540">
    <property type="component" value="Unplaced"/>
</dbReference>
<dbReference type="PANTHER" id="PTHR10404:SF26">
    <property type="entry name" value="TRANSFERRIN RECEPTOR PROTEIN 1"/>
    <property type="match status" value="1"/>
</dbReference>
<dbReference type="GeneTree" id="ENSGT01030000234598"/>
<dbReference type="FunFam" id="3.40.630.10:FF:000065">
    <property type="entry name" value="Transferrin receptor 1b"/>
    <property type="match status" value="1"/>
</dbReference>
<feature type="transmembrane region" description="Helical" evidence="10">
    <location>
        <begin position="87"/>
        <end position="108"/>
    </location>
</feature>
<dbReference type="RefSeq" id="XP_023674313.1">
    <property type="nucleotide sequence ID" value="XM_023818545.2"/>
</dbReference>
<evidence type="ECO:0000256" key="10">
    <source>
        <dbReference type="RuleBase" id="RU367157"/>
    </source>
</evidence>
<dbReference type="GO" id="GO:0035162">
    <property type="term" value="P:embryonic hemopoiesis"/>
    <property type="evidence" value="ECO:0007669"/>
    <property type="project" value="Ensembl"/>
</dbReference>
<keyword evidence="10" id="KW-0254">Endocytosis</keyword>
<dbReference type="InterPro" id="IPR046450">
    <property type="entry name" value="PA_dom_sf"/>
</dbReference>
<dbReference type="AlphaFoldDB" id="A0A3B3SWD9"/>
<evidence type="ECO:0000256" key="6">
    <source>
        <dbReference type="ARBA" id="ARBA00023136"/>
    </source>
</evidence>
<keyword evidence="10" id="KW-0564">Palmitate</keyword>
<dbReference type="InterPro" id="IPR007484">
    <property type="entry name" value="Peptidase_M28"/>
</dbReference>
<keyword evidence="10" id="KW-0449">Lipoprotein</keyword>
<evidence type="ECO:0000313" key="15">
    <source>
        <dbReference type="Proteomes" id="UP000261540"/>
    </source>
</evidence>
<keyword evidence="8 10" id="KW-0675">Receptor</keyword>
<dbReference type="Gene3D" id="1.20.930.40">
    <property type="entry name" value="Transferrin receptor-like, dimerisation domain"/>
    <property type="match status" value="1"/>
</dbReference>
<dbReference type="GO" id="GO:0031623">
    <property type="term" value="P:receptor internalization"/>
    <property type="evidence" value="ECO:0007669"/>
    <property type="project" value="UniProtKB-UniRule"/>
</dbReference>
<evidence type="ECO:0000256" key="3">
    <source>
        <dbReference type="ARBA" id="ARBA00022692"/>
    </source>
</evidence>
<keyword evidence="2 10" id="KW-1003">Cell membrane</keyword>
<comment type="similarity">
    <text evidence="1 10">Belongs to the peptidase M28 family. M28B subfamily.</text>
</comment>
<dbReference type="RefSeq" id="XP_023674311.1">
    <property type="nucleotide sequence ID" value="XM_023818543.2"/>
</dbReference>
<name>A0A3B3SWD9_9TELE</name>
<dbReference type="STRING" id="1676925.ENSPKIP00000035041"/>
<keyword evidence="5 10" id="KW-1133">Transmembrane helix</keyword>
<keyword evidence="3 10" id="KW-0812">Transmembrane</keyword>
<dbReference type="GO" id="GO:0009897">
    <property type="term" value="C:external side of plasma membrane"/>
    <property type="evidence" value="ECO:0007669"/>
    <property type="project" value="TreeGrafter"/>
</dbReference>
<comment type="PTM">
    <text evidence="10">Stearoylated.</text>
</comment>
<dbReference type="GO" id="GO:0004998">
    <property type="term" value="F:transferrin receptor activity"/>
    <property type="evidence" value="ECO:0007669"/>
    <property type="project" value="UniProtKB-UniRule"/>
</dbReference>
<dbReference type="GO" id="GO:0042470">
    <property type="term" value="C:melanosome"/>
    <property type="evidence" value="ECO:0007669"/>
    <property type="project" value="UniProtKB-SubCell"/>
</dbReference>
<comment type="subcellular location">
    <subcellularLocation>
        <location evidence="10">Cell membrane</location>
        <topology evidence="10">Single-pass type II membrane protein</topology>
    </subcellularLocation>
    <subcellularLocation>
        <location evidence="10">Melanosome</location>
    </subcellularLocation>
</comment>
<feature type="domain" description="PA" evidence="11">
    <location>
        <begin position="237"/>
        <end position="305"/>
    </location>
</feature>
<dbReference type="Gene3D" id="3.50.30.30">
    <property type="match status" value="1"/>
</dbReference>
<feature type="domain" description="Peptidase M28" evidence="13">
    <location>
        <begin position="402"/>
        <end position="602"/>
    </location>
</feature>
<dbReference type="CDD" id="cd09848">
    <property type="entry name" value="M28_TfR"/>
    <property type="match status" value="1"/>
</dbReference>
<dbReference type="GO" id="GO:0042541">
    <property type="term" value="P:hemoglobin biosynthetic process"/>
    <property type="evidence" value="ECO:0007669"/>
    <property type="project" value="Ensembl"/>
</dbReference>
<keyword evidence="6 10" id="KW-0472">Membrane</keyword>
<evidence type="ECO:0000259" key="12">
    <source>
        <dbReference type="Pfam" id="PF04253"/>
    </source>
</evidence>
<evidence type="ECO:0000256" key="7">
    <source>
        <dbReference type="ARBA" id="ARBA00023157"/>
    </source>
</evidence>
<evidence type="ECO:0000259" key="11">
    <source>
        <dbReference type="Pfam" id="PF02225"/>
    </source>
</evidence>
<dbReference type="RefSeq" id="XP_023674312.1">
    <property type="nucleotide sequence ID" value="XM_023818544.2"/>
</dbReference>
<accession>A0A3B3SWD9</accession>
<dbReference type="SUPFAM" id="SSF52025">
    <property type="entry name" value="PA domain"/>
    <property type="match status" value="1"/>
</dbReference>
<dbReference type="KEGG" id="pki:111847402"/>
<evidence type="ECO:0000313" key="14">
    <source>
        <dbReference type="Ensembl" id="ENSPKIP00000035077.1"/>
    </source>
</evidence>
<evidence type="ECO:0000256" key="8">
    <source>
        <dbReference type="ARBA" id="ARBA00023170"/>
    </source>
</evidence>
<reference evidence="14" key="1">
    <citation type="submission" date="2025-05" db="UniProtKB">
        <authorList>
            <consortium name="Ensembl"/>
        </authorList>
    </citation>
    <scope>IDENTIFICATION</scope>
</reference>
<evidence type="ECO:0000256" key="1">
    <source>
        <dbReference type="ARBA" id="ARBA00005634"/>
    </source>
</evidence>
<keyword evidence="15" id="KW-1185">Reference proteome</keyword>
<dbReference type="OrthoDB" id="5841748at2759"/>
<evidence type="ECO:0000256" key="5">
    <source>
        <dbReference type="ARBA" id="ARBA00022989"/>
    </source>
</evidence>
<dbReference type="Pfam" id="PF02225">
    <property type="entry name" value="PA"/>
    <property type="match status" value="1"/>
</dbReference>
<keyword evidence="9 10" id="KW-0325">Glycoprotein</keyword>
<dbReference type="RefSeq" id="XP_072560312.1">
    <property type="nucleotide sequence ID" value="XM_072704211.1"/>
</dbReference>
<dbReference type="InterPro" id="IPR007365">
    <property type="entry name" value="TFR-like_dimer_dom"/>
</dbReference>
<dbReference type="Ensembl" id="ENSPKIT00000016039.1">
    <property type="protein sequence ID" value="ENSPKIP00000035113.1"/>
    <property type="gene ID" value="ENSPKIG00000014140.1"/>
</dbReference>
<feature type="domain" description="Transferrin receptor-like dimerisation" evidence="12">
    <location>
        <begin position="663"/>
        <end position="772"/>
    </location>
</feature>
<dbReference type="InterPro" id="IPR036757">
    <property type="entry name" value="TFR-like_dimer_dom_sf"/>
</dbReference>
<evidence type="ECO:0000259" key="13">
    <source>
        <dbReference type="Pfam" id="PF04389"/>
    </source>
</evidence>
<organism evidence="14 15">
    <name type="scientific">Paramormyrops kingsleyae</name>
    <dbReference type="NCBI Taxonomy" id="1676925"/>
    <lineage>
        <taxon>Eukaryota</taxon>
        <taxon>Metazoa</taxon>
        <taxon>Chordata</taxon>
        <taxon>Craniata</taxon>
        <taxon>Vertebrata</taxon>
        <taxon>Euteleostomi</taxon>
        <taxon>Actinopterygii</taxon>
        <taxon>Neopterygii</taxon>
        <taxon>Teleostei</taxon>
        <taxon>Osteoglossocephala</taxon>
        <taxon>Osteoglossomorpha</taxon>
        <taxon>Osteoglossiformes</taxon>
        <taxon>Mormyridae</taxon>
        <taxon>Paramormyrops</taxon>
    </lineage>
</organism>